<sequence>MIQSFKNKAAKDIFNGKSTKAARNTCPENLWKITSRKLDQLDSAALLDELRVPPGNRLEALAGDRKGQHSIRINKQFRICFKWTENGPTDVEITDYH</sequence>
<dbReference type="EMBL" id="CP159373">
    <property type="protein sequence ID" value="XCN72948.1"/>
    <property type="molecule type" value="Genomic_DNA"/>
</dbReference>
<reference evidence="1" key="1">
    <citation type="journal article" date="2024" name="Syst. Appl. Microbiol.">
        <title>First single-strain enrichments of Electrothrix cable bacteria, description of E. aestuarii sp. nov. and E. rattekaaiensis sp. nov., and proposal of a cable bacteria taxonomy following the rules of the SeqCode.</title>
        <authorList>
            <person name="Plum-Jensen L.E."/>
            <person name="Schramm A."/>
            <person name="Marshall I.P.G."/>
        </authorList>
    </citation>
    <scope>NUCLEOTIDE SEQUENCE</scope>
    <source>
        <strain evidence="1">Rat1</strain>
    </source>
</reference>
<organism evidence="1">
    <name type="scientific">Candidatus Electrothrix aestuarii</name>
    <dbReference type="NCBI Taxonomy" id="3062594"/>
    <lineage>
        <taxon>Bacteria</taxon>
        <taxon>Pseudomonadati</taxon>
        <taxon>Thermodesulfobacteriota</taxon>
        <taxon>Desulfobulbia</taxon>
        <taxon>Desulfobulbales</taxon>
        <taxon>Desulfobulbaceae</taxon>
        <taxon>Candidatus Electrothrix</taxon>
    </lineage>
</organism>
<name>A0AAU8LVR7_9BACT</name>
<dbReference type="InterPro" id="IPR035093">
    <property type="entry name" value="RelE/ParE_toxin_dom_sf"/>
</dbReference>
<dbReference type="AlphaFoldDB" id="A0AAU8LVR7"/>
<gene>
    <name evidence="1" type="ORF">Q3M24_22160</name>
</gene>
<dbReference type="PANTHER" id="PTHR40266:SF2">
    <property type="entry name" value="TOXIN HIGB-1"/>
    <property type="match status" value="1"/>
</dbReference>
<dbReference type="PANTHER" id="PTHR40266">
    <property type="entry name" value="TOXIN HIGB-1"/>
    <property type="match status" value="1"/>
</dbReference>
<dbReference type="InterPro" id="IPR007711">
    <property type="entry name" value="HigB-1"/>
</dbReference>
<dbReference type="Pfam" id="PF05015">
    <property type="entry name" value="HigB-like_toxin"/>
    <property type="match status" value="1"/>
</dbReference>
<evidence type="ECO:0000313" key="1">
    <source>
        <dbReference type="EMBL" id="XCN72948.1"/>
    </source>
</evidence>
<protein>
    <submittedName>
        <fullName evidence="1">Type II toxin-antitoxin system RelE/ParE family toxin</fullName>
    </submittedName>
</protein>
<proteinExistence type="predicted"/>
<reference evidence="1" key="2">
    <citation type="submission" date="2024-06" db="EMBL/GenBank/DDBJ databases">
        <authorList>
            <person name="Plum-Jensen L.E."/>
            <person name="Schramm A."/>
            <person name="Marshall I.P.G."/>
        </authorList>
    </citation>
    <scope>NUCLEOTIDE SEQUENCE</scope>
    <source>
        <strain evidence="1">Rat1</strain>
    </source>
</reference>
<dbReference type="KEGG" id="eaj:Q3M24_22160"/>
<dbReference type="Gene3D" id="3.30.2310.20">
    <property type="entry name" value="RelE-like"/>
    <property type="match status" value="1"/>
</dbReference>
<dbReference type="SUPFAM" id="SSF143011">
    <property type="entry name" value="RelE-like"/>
    <property type="match status" value="1"/>
</dbReference>
<accession>A0AAU8LVR7</accession>